<evidence type="ECO:0000256" key="4">
    <source>
        <dbReference type="ARBA" id="ARBA00022692"/>
    </source>
</evidence>
<dbReference type="Pfam" id="PF00421">
    <property type="entry name" value="PSII"/>
    <property type="match status" value="1"/>
</dbReference>
<dbReference type="GO" id="GO:0009536">
    <property type="term" value="C:plastid"/>
    <property type="evidence" value="ECO:0007669"/>
    <property type="project" value="UniProtKB-ARBA"/>
</dbReference>
<dbReference type="Gramene" id="TraesJUL7A03G03952290.1">
    <property type="protein sequence ID" value="TraesJUL7A03G03952290.1.CDS1"/>
    <property type="gene ID" value="TraesJUL7A03G03952290"/>
</dbReference>
<dbReference type="EnsemblPlants" id="TraesCS7A02G290000.1">
    <property type="protein sequence ID" value="TraesCS7A02G290000.1.cds1"/>
    <property type="gene ID" value="TraesCS7A02G290000"/>
</dbReference>
<dbReference type="GO" id="GO:0009523">
    <property type="term" value="C:photosystem II"/>
    <property type="evidence" value="ECO:0007669"/>
    <property type="project" value="UniProtKB-KW"/>
</dbReference>
<protein>
    <recommendedName>
        <fullName evidence="11">Photosystem II CP47 reaction center protein</fullName>
    </recommendedName>
</protein>
<keyword evidence="4" id="KW-0812">Transmembrane</keyword>
<comment type="subcellular location">
    <subcellularLocation>
        <location evidence="1">Membrane</location>
        <topology evidence="1">Multi-pass membrane protein</topology>
    </subcellularLocation>
</comment>
<dbReference type="GO" id="GO:0009767">
    <property type="term" value="P:photosynthetic electron transport chain"/>
    <property type="evidence" value="ECO:0007669"/>
    <property type="project" value="InterPro"/>
</dbReference>
<evidence type="ECO:0000256" key="7">
    <source>
        <dbReference type="ARBA" id="ARBA00023136"/>
    </source>
</evidence>
<dbReference type="SUPFAM" id="SSF161077">
    <property type="entry name" value="Photosystem II antenna protein-like"/>
    <property type="match status" value="1"/>
</dbReference>
<evidence type="ECO:0000313" key="10">
    <source>
        <dbReference type="Proteomes" id="UP000019116"/>
    </source>
</evidence>
<evidence type="ECO:0000256" key="8">
    <source>
        <dbReference type="ARBA" id="ARBA00023276"/>
    </source>
</evidence>
<keyword evidence="6" id="KW-0157">Chromophore</keyword>
<evidence type="ECO:0000313" key="9">
    <source>
        <dbReference type="EnsemblPlants" id="TraesCS7A02G290000.1.cds1"/>
    </source>
</evidence>
<dbReference type="InterPro" id="IPR000932">
    <property type="entry name" value="PS_antenna-like"/>
</dbReference>
<dbReference type="AlphaFoldDB" id="A0A3B6RJI5"/>
<dbReference type="Gene3D" id="3.10.680.10">
    <property type="entry name" value="Photosystem II CP47 reaction center protein"/>
    <property type="match status" value="1"/>
</dbReference>
<dbReference type="STRING" id="4565.A0A3B6RJI5"/>
<dbReference type="SMR" id="A0A3B6RJI5"/>
<evidence type="ECO:0000256" key="5">
    <source>
        <dbReference type="ARBA" id="ARBA00022989"/>
    </source>
</evidence>
<evidence type="ECO:0000256" key="6">
    <source>
        <dbReference type="ARBA" id="ARBA00022991"/>
    </source>
</evidence>
<reference evidence="9" key="2">
    <citation type="submission" date="2018-10" db="UniProtKB">
        <authorList>
            <consortium name="EnsemblPlants"/>
        </authorList>
    </citation>
    <scope>IDENTIFICATION</scope>
</reference>
<keyword evidence="7" id="KW-0472">Membrane</keyword>
<evidence type="ECO:0000256" key="2">
    <source>
        <dbReference type="ARBA" id="ARBA00022494"/>
    </source>
</evidence>
<keyword evidence="5" id="KW-1133">Transmembrane helix</keyword>
<evidence type="ECO:0000256" key="1">
    <source>
        <dbReference type="ARBA" id="ARBA00004141"/>
    </source>
</evidence>
<evidence type="ECO:0008006" key="11">
    <source>
        <dbReference type="Google" id="ProtNLM"/>
    </source>
</evidence>
<dbReference type="Proteomes" id="UP000019116">
    <property type="component" value="Chromosome 7A"/>
</dbReference>
<dbReference type="GO" id="GO:0016168">
    <property type="term" value="F:chlorophyll binding"/>
    <property type="evidence" value="ECO:0007669"/>
    <property type="project" value="UniProtKB-KW"/>
</dbReference>
<keyword evidence="2" id="KW-0148">Chlorophyll</keyword>
<organism evidence="9">
    <name type="scientific">Triticum aestivum</name>
    <name type="common">Wheat</name>
    <dbReference type="NCBI Taxonomy" id="4565"/>
    <lineage>
        <taxon>Eukaryota</taxon>
        <taxon>Viridiplantae</taxon>
        <taxon>Streptophyta</taxon>
        <taxon>Embryophyta</taxon>
        <taxon>Tracheophyta</taxon>
        <taxon>Spermatophyta</taxon>
        <taxon>Magnoliopsida</taxon>
        <taxon>Liliopsida</taxon>
        <taxon>Poales</taxon>
        <taxon>Poaceae</taxon>
        <taxon>BOP clade</taxon>
        <taxon>Pooideae</taxon>
        <taxon>Triticodae</taxon>
        <taxon>Triticeae</taxon>
        <taxon>Triticinae</taxon>
        <taxon>Triticum</taxon>
    </lineage>
</organism>
<dbReference type="Gramene" id="TraesCS7A02G290000.1">
    <property type="protein sequence ID" value="TraesCS7A02G290000.1.cds1"/>
    <property type="gene ID" value="TraesCS7A02G290000"/>
</dbReference>
<sequence length="150" mass="17051">MPTFLKTFPIVLVDEEGIVRADIPFRRAESKYSVEQVGVKVEFFCGELNGVSYSDPAIVEKYARHSQLVEIFESDRATLKSHGVFRSSPRGWFTFGHATFALPFFFGHNWHGTRTLFRDVFVGIDPDLDAQVEFGTFQKVGDPTTRKQVV</sequence>
<keyword evidence="10" id="KW-1185">Reference proteome</keyword>
<keyword evidence="3" id="KW-0602">Photosynthesis</keyword>
<accession>A0A3B6RJI5</accession>
<proteinExistence type="predicted"/>
<reference evidence="9" key="1">
    <citation type="submission" date="2018-08" db="EMBL/GenBank/DDBJ databases">
        <authorList>
            <person name="Rossello M."/>
        </authorList>
    </citation>
    <scope>NUCLEOTIDE SEQUENCE [LARGE SCALE GENOMIC DNA]</scope>
    <source>
        <strain evidence="9">cv. Chinese Spring</strain>
    </source>
</reference>
<dbReference type="InterPro" id="IPR036001">
    <property type="entry name" value="PS_II_antenna-like_sf"/>
</dbReference>
<keyword evidence="8" id="KW-0604">Photosystem II</keyword>
<name>A0A3B6RJI5_WHEAT</name>
<evidence type="ECO:0000256" key="3">
    <source>
        <dbReference type="ARBA" id="ARBA00022531"/>
    </source>
</evidence>
<dbReference type="Gramene" id="TraesCS7A03G0695700.1">
    <property type="protein sequence ID" value="TraesCS7A03G0695700.1.CDS1"/>
    <property type="gene ID" value="TraesCS7A03G0695700"/>
</dbReference>